<keyword evidence="6 10" id="KW-1133">Transmembrane helix</keyword>
<dbReference type="Pfam" id="PF00528">
    <property type="entry name" value="BPD_transp_1"/>
    <property type="match status" value="1"/>
</dbReference>
<dbReference type="EMBL" id="AGYH01000018">
    <property type="protein sequence ID" value="ENZ46451.1"/>
    <property type="molecule type" value="Genomic_DNA"/>
</dbReference>
<name>R0A351_9FIRM</name>
<dbReference type="RefSeq" id="WP_002577683.1">
    <property type="nucleotide sequence ID" value="NZ_KB851182.1"/>
</dbReference>
<keyword evidence="13" id="KW-1185">Reference proteome</keyword>
<evidence type="ECO:0000313" key="12">
    <source>
        <dbReference type="EMBL" id="ENZ46451.1"/>
    </source>
</evidence>
<dbReference type="Pfam" id="PF12911">
    <property type="entry name" value="OppC_N"/>
    <property type="match status" value="1"/>
</dbReference>
<dbReference type="Gene3D" id="1.10.3720.10">
    <property type="entry name" value="MetI-like"/>
    <property type="match status" value="1"/>
</dbReference>
<dbReference type="InterPro" id="IPR025966">
    <property type="entry name" value="OppC_N"/>
</dbReference>
<feature type="transmembrane region" description="Helical" evidence="10">
    <location>
        <begin position="210"/>
        <end position="231"/>
    </location>
</feature>
<evidence type="ECO:0000256" key="7">
    <source>
        <dbReference type="ARBA" id="ARBA00023136"/>
    </source>
</evidence>
<dbReference type="AlphaFoldDB" id="R0A351"/>
<evidence type="ECO:0000256" key="4">
    <source>
        <dbReference type="ARBA" id="ARBA00022475"/>
    </source>
</evidence>
<feature type="transmembrane region" description="Helical" evidence="10">
    <location>
        <begin position="30"/>
        <end position="51"/>
    </location>
</feature>
<feature type="domain" description="ABC transmembrane type-1" evidence="11">
    <location>
        <begin position="90"/>
        <end position="244"/>
    </location>
</feature>
<accession>R0A351</accession>
<keyword evidence="5 10" id="KW-0812">Transmembrane</keyword>
<comment type="similarity">
    <text evidence="2 10">Belongs to the binding-protein-dependent transport system permease family.</text>
</comment>
<dbReference type="InterPro" id="IPR000515">
    <property type="entry name" value="MetI-like"/>
</dbReference>
<keyword evidence="7 10" id="KW-0472">Membrane</keyword>
<evidence type="ECO:0000256" key="5">
    <source>
        <dbReference type="ARBA" id="ARBA00022692"/>
    </source>
</evidence>
<keyword evidence="3 10" id="KW-0813">Transport</keyword>
<evidence type="ECO:0000256" key="6">
    <source>
        <dbReference type="ARBA" id="ARBA00022989"/>
    </source>
</evidence>
<dbReference type="CDD" id="cd06261">
    <property type="entry name" value="TM_PBP2"/>
    <property type="match status" value="1"/>
</dbReference>
<reference evidence="12 13" key="1">
    <citation type="submission" date="2013-01" db="EMBL/GenBank/DDBJ databases">
        <title>The Genome Sequence of Clostridium bolteae 90A9.</title>
        <authorList>
            <consortium name="The Broad Institute Genome Sequencing Platform"/>
            <person name="Earl A."/>
            <person name="Ward D."/>
            <person name="Feldgarden M."/>
            <person name="Gevers D."/>
            <person name="Courvalin P."/>
            <person name="Lambert T."/>
            <person name="Walker B."/>
            <person name="Young S.K."/>
            <person name="Zeng Q."/>
            <person name="Gargeya S."/>
            <person name="Fitzgerald M."/>
            <person name="Haas B."/>
            <person name="Abouelleil A."/>
            <person name="Alvarado L."/>
            <person name="Arachchi H.M."/>
            <person name="Berlin A.M."/>
            <person name="Chapman S.B."/>
            <person name="Dewar J."/>
            <person name="Goldberg J."/>
            <person name="Griggs A."/>
            <person name="Gujja S."/>
            <person name="Hansen M."/>
            <person name="Howarth C."/>
            <person name="Imamovic A."/>
            <person name="Larimer J."/>
            <person name="McCowan C."/>
            <person name="Murphy C."/>
            <person name="Neiman D."/>
            <person name="Pearson M."/>
            <person name="Priest M."/>
            <person name="Roberts A."/>
            <person name="Saif S."/>
            <person name="Shea T."/>
            <person name="Sisk P."/>
            <person name="Sykes S."/>
            <person name="Wortman J."/>
            <person name="Nusbaum C."/>
            <person name="Birren B."/>
        </authorList>
    </citation>
    <scope>NUCLEOTIDE SEQUENCE [LARGE SCALE GENOMIC DNA]</scope>
    <source>
        <strain evidence="12 13">90A9</strain>
    </source>
</reference>
<evidence type="ECO:0000256" key="3">
    <source>
        <dbReference type="ARBA" id="ARBA00022448"/>
    </source>
</evidence>
<dbReference type="InterPro" id="IPR035906">
    <property type="entry name" value="MetI-like_sf"/>
</dbReference>
<evidence type="ECO:0000256" key="10">
    <source>
        <dbReference type="RuleBase" id="RU363032"/>
    </source>
</evidence>
<proteinExistence type="inferred from homology"/>
<organism evidence="12 13">
    <name type="scientific">Enterocloster bolteae 90A9</name>
    <dbReference type="NCBI Taxonomy" id="997894"/>
    <lineage>
        <taxon>Bacteria</taxon>
        <taxon>Bacillati</taxon>
        <taxon>Bacillota</taxon>
        <taxon>Clostridia</taxon>
        <taxon>Lachnospirales</taxon>
        <taxon>Lachnospiraceae</taxon>
        <taxon>Enterocloster</taxon>
    </lineage>
</organism>
<evidence type="ECO:0000259" key="11">
    <source>
        <dbReference type="PROSITE" id="PS50928"/>
    </source>
</evidence>
<feature type="transmembrane region" description="Helical" evidence="10">
    <location>
        <begin position="132"/>
        <end position="165"/>
    </location>
</feature>
<comment type="caution">
    <text evidence="12">The sequence shown here is derived from an EMBL/GenBank/DDBJ whole genome shotgun (WGS) entry which is preliminary data.</text>
</comment>
<dbReference type="SUPFAM" id="SSF161098">
    <property type="entry name" value="MetI-like"/>
    <property type="match status" value="1"/>
</dbReference>
<comment type="subcellular location">
    <subcellularLocation>
        <location evidence="1 10">Cell membrane</location>
        <topology evidence="1 10">Multi-pass membrane protein</topology>
    </subcellularLocation>
</comment>
<dbReference type="PATRIC" id="fig|997894.4.peg.5260"/>
<sequence length="244" mass="26702">MAKNKVLTEKTDINTPFSEFVRKFKKQKTAMVAMVFLVFLVVLAFISYKIAPYGINEYDYSAIMQPPTAAHLFGTDEFGRDLFSRVICGTRISLSVGLFAVTVGMLVGTIMGLLAGYYGGIVDSIIMRICDVLLAFPGLILAIAIVAILGSGLYNVVIAVAVFNIPKFARLVRGNTLETKNSVFVQAAQPPTPEWGLLLSNGRNYMLTSWHITLFPGLAIFFTVLCFNLLGDGLRDALDPKLTD</sequence>
<dbReference type="GeneID" id="23116147"/>
<dbReference type="PANTHER" id="PTHR43386">
    <property type="entry name" value="OLIGOPEPTIDE TRANSPORT SYSTEM PERMEASE PROTEIN APPC"/>
    <property type="match status" value="1"/>
</dbReference>
<dbReference type="GO" id="GO:0071916">
    <property type="term" value="F:dipeptide transmembrane transporter activity"/>
    <property type="evidence" value="ECO:0007669"/>
    <property type="project" value="TreeGrafter"/>
</dbReference>
<dbReference type="GO" id="GO:0005886">
    <property type="term" value="C:plasma membrane"/>
    <property type="evidence" value="ECO:0007669"/>
    <property type="project" value="UniProtKB-SubCell"/>
</dbReference>
<evidence type="ECO:0000256" key="2">
    <source>
        <dbReference type="ARBA" id="ARBA00009306"/>
    </source>
</evidence>
<comment type="function">
    <text evidence="8">Part of the ABC transporter complex GsiABCD involved in glutathione import. Probably responsible for the translocation of the substrate across the membrane.</text>
</comment>
<dbReference type="InterPro" id="IPR050366">
    <property type="entry name" value="BP-dependent_transpt_permease"/>
</dbReference>
<dbReference type="Proteomes" id="UP000013126">
    <property type="component" value="Unassembled WGS sequence"/>
</dbReference>
<evidence type="ECO:0000313" key="13">
    <source>
        <dbReference type="Proteomes" id="UP000013126"/>
    </source>
</evidence>
<keyword evidence="4" id="KW-1003">Cell membrane</keyword>
<evidence type="ECO:0000256" key="8">
    <source>
        <dbReference type="ARBA" id="ARBA00037215"/>
    </source>
</evidence>
<dbReference type="HOGENOM" id="CLU_028518_5_3_9"/>
<dbReference type="PROSITE" id="PS50928">
    <property type="entry name" value="ABC_TM1"/>
    <property type="match status" value="1"/>
</dbReference>
<dbReference type="OrthoDB" id="9797852at2"/>
<feature type="transmembrane region" description="Helical" evidence="10">
    <location>
        <begin position="92"/>
        <end position="120"/>
    </location>
</feature>
<protein>
    <recommendedName>
        <fullName evidence="9">Glutathione transport system permease protein GsiD</fullName>
    </recommendedName>
</protein>
<evidence type="ECO:0000256" key="9">
    <source>
        <dbReference type="ARBA" id="ARBA00041106"/>
    </source>
</evidence>
<evidence type="ECO:0000256" key="1">
    <source>
        <dbReference type="ARBA" id="ARBA00004651"/>
    </source>
</evidence>
<dbReference type="PANTHER" id="PTHR43386:SF3">
    <property type="entry name" value="GLUTATHIONE TRANSPORT SYSTEM PERMEASE PROTEIN GSID"/>
    <property type="match status" value="1"/>
</dbReference>
<gene>
    <name evidence="12" type="ORF">HMPREF1085_05039</name>
</gene>